<protein>
    <submittedName>
        <fullName evidence="1">Uncharacterized protein</fullName>
    </submittedName>
</protein>
<reference evidence="1" key="1">
    <citation type="submission" date="2022-04" db="EMBL/GenBank/DDBJ databases">
        <title>Jade perch genome.</title>
        <authorList>
            <person name="Chao B."/>
        </authorList>
    </citation>
    <scope>NUCLEOTIDE SEQUENCE</scope>
    <source>
        <strain evidence="1">CB-2022</strain>
    </source>
</reference>
<proteinExistence type="predicted"/>
<gene>
    <name evidence="1" type="ORF">L3Q82_011389</name>
</gene>
<organism evidence="1 2">
    <name type="scientific">Scortum barcoo</name>
    <name type="common">barcoo grunter</name>
    <dbReference type="NCBI Taxonomy" id="214431"/>
    <lineage>
        <taxon>Eukaryota</taxon>
        <taxon>Metazoa</taxon>
        <taxon>Chordata</taxon>
        <taxon>Craniata</taxon>
        <taxon>Vertebrata</taxon>
        <taxon>Euteleostomi</taxon>
        <taxon>Actinopterygii</taxon>
        <taxon>Neopterygii</taxon>
        <taxon>Teleostei</taxon>
        <taxon>Neoteleostei</taxon>
        <taxon>Acanthomorphata</taxon>
        <taxon>Eupercaria</taxon>
        <taxon>Centrarchiformes</taxon>
        <taxon>Terapontoidei</taxon>
        <taxon>Terapontidae</taxon>
        <taxon>Scortum</taxon>
    </lineage>
</organism>
<evidence type="ECO:0000313" key="2">
    <source>
        <dbReference type="Proteomes" id="UP000831701"/>
    </source>
</evidence>
<evidence type="ECO:0000313" key="1">
    <source>
        <dbReference type="EMBL" id="KAI3364605.1"/>
    </source>
</evidence>
<comment type="caution">
    <text evidence="1">The sequence shown here is derived from an EMBL/GenBank/DDBJ whole genome shotgun (WGS) entry which is preliminary data.</text>
</comment>
<sequence>MWPRPPRRRRSPSPPATLCSRLSNGSLTTPSRTNSQRLHPRRLLPASDRTHQGDGHARARRPLAVRRQGARLLHRGQKAQQFPECGFFGMYDKILLFRHDLNSDNILQRLSSADEIHEGDLVEVVLSALATAEDFQIRPHTLYVHSYKAPAFCDDCGEMLWGLVRQGLKCEGERVETKGCGVGRVEEGCGLNYHKRCAFKIPNNCSGVRKRRLSNVSLPGAVLSIARPPSTEFTPTPQEEAHCVTCFLPSSGPRPQRPLLGAGKRNSLLSGRPIWMEKMVLGRVKVPHTFSIHTYTRPTICQFCKRLLKGLFRQGMQCKDCKFNCHKRCAAKVPRDCLGEVDFNGEPASPSLDSEATMEVDNCDINSDGGHSMDEQDELSTPDDKLFFIEGPCTDGEKDDETLRAISPCTSSNIPLMRVVQSIKHTKRKSSTVVKEGWMVHYTNRDNLRKRHYWRLDSKSLTLFQNESGAKFYKEIPLSEILQVEPAQDFSSLPQGSNPHCFEVITGNMVYYVGEDNGGLHHNPVMAASGVGRDVGQSWEKAIRQAMMPVTPKASVGTGPGQGKDHNFNAEELSMSISVSNSQIQENVDISSVYQIFADEVLGSGQFGIVYGGKHRKTGRDVAIKIIDKMRFPTKQESQLRNEVAILQNLHHPGIVNLECMFETPEQVFVVMEKLHGDMLDTILTSEKSRLPERLTKFLVTQILVALRHLHFKNIVHCDLKPENVLLASAEPFPQVKLCDFGFARIIGEKSFRRSVVGTPAYLAPEVLRSKGYNRSLDMWSVGVIIYVSLSGTFPFNEDEDINDQIQNAAFMYPPNPWKEISEDGDFVDYECLFLLTATDLINNLLQVKMRKRYSVDKSLSHPWLQTLKIFMRLSDLVDPGSSRHGEAISSYLAHPRERPGRRQGPVPPNTRDTARRALTPEDITHESDDARWEEYADENGLHYPKHFIMSPNLDDMEEDP</sequence>
<dbReference type="EMBL" id="CM041543">
    <property type="protein sequence ID" value="KAI3364605.1"/>
    <property type="molecule type" value="Genomic_DNA"/>
</dbReference>
<name>A0ACB8WAC0_9TELE</name>
<keyword evidence="2" id="KW-1185">Reference proteome</keyword>
<dbReference type="Proteomes" id="UP000831701">
    <property type="component" value="Chromosome 13"/>
</dbReference>
<accession>A0ACB8WAC0</accession>